<protein>
    <submittedName>
        <fullName evidence="1">POL protein</fullName>
    </submittedName>
</protein>
<keyword evidence="2" id="KW-1185">Reference proteome</keyword>
<dbReference type="EMBL" id="CAJNIZ010027163">
    <property type="protein sequence ID" value="CAE7497896.1"/>
    <property type="molecule type" value="Genomic_DNA"/>
</dbReference>
<reference evidence="1" key="1">
    <citation type="submission" date="2021-02" db="EMBL/GenBank/DDBJ databases">
        <authorList>
            <person name="Dougan E. K."/>
            <person name="Rhodes N."/>
            <person name="Thang M."/>
            <person name="Chan C."/>
        </authorList>
    </citation>
    <scope>NUCLEOTIDE SEQUENCE</scope>
</reference>
<evidence type="ECO:0000313" key="1">
    <source>
        <dbReference type="EMBL" id="CAE7497896.1"/>
    </source>
</evidence>
<feature type="non-terminal residue" evidence="1">
    <location>
        <position position="1"/>
    </location>
</feature>
<proteinExistence type="predicted"/>
<dbReference type="OrthoDB" id="415724at2759"/>
<comment type="caution">
    <text evidence="1">The sequence shown here is derived from an EMBL/GenBank/DDBJ whole genome shotgun (WGS) entry which is preliminary data.</text>
</comment>
<feature type="non-terminal residue" evidence="1">
    <location>
        <position position="271"/>
    </location>
</feature>
<evidence type="ECO:0000313" key="2">
    <source>
        <dbReference type="Proteomes" id="UP000649617"/>
    </source>
</evidence>
<sequence>DALGVTERLAVFPDKTPADVRRLAGWLRSPICGLKWAGPPDSIIIVSRPHYHIMESWDVEKMMEEPPTDAYYEALAKDLRDKHKIAWPCLLDHFVSLEAFLDKSILFGFSFGINKAEICVAQGALPGGTRFLPLREKLHIEQFLSCANWLRGYHIAEYGHAAKVLGEWQKPGAIFLSGASEGCKALRAVKKMMQQHICLAAFDEASAADGSCPLEQISDASGTAVGGSVVQMSQDLSKLKVLMRHFKSVTLAQQNWPPVIQEAFAQLEVKR</sequence>
<dbReference type="SUPFAM" id="SSF56672">
    <property type="entry name" value="DNA/RNA polymerases"/>
    <property type="match status" value="1"/>
</dbReference>
<dbReference type="AlphaFoldDB" id="A0A812SWF7"/>
<gene>
    <name evidence="1" type="primary">POL</name>
    <name evidence="1" type="ORF">SPIL2461_LOCUS12855</name>
</gene>
<dbReference type="Proteomes" id="UP000649617">
    <property type="component" value="Unassembled WGS sequence"/>
</dbReference>
<name>A0A812SWF7_SYMPI</name>
<organism evidence="1 2">
    <name type="scientific">Symbiodinium pilosum</name>
    <name type="common">Dinoflagellate</name>
    <dbReference type="NCBI Taxonomy" id="2952"/>
    <lineage>
        <taxon>Eukaryota</taxon>
        <taxon>Sar</taxon>
        <taxon>Alveolata</taxon>
        <taxon>Dinophyceae</taxon>
        <taxon>Suessiales</taxon>
        <taxon>Symbiodiniaceae</taxon>
        <taxon>Symbiodinium</taxon>
    </lineage>
</organism>
<dbReference type="InterPro" id="IPR043502">
    <property type="entry name" value="DNA/RNA_pol_sf"/>
</dbReference>
<accession>A0A812SWF7</accession>